<proteinExistence type="predicted"/>
<evidence type="ECO:0000256" key="1">
    <source>
        <dbReference type="SAM" id="MobiDB-lite"/>
    </source>
</evidence>
<accession>A0A5N6MFL0</accession>
<evidence type="ECO:0000256" key="2">
    <source>
        <dbReference type="SAM" id="Phobius"/>
    </source>
</evidence>
<evidence type="ECO:0000313" key="3">
    <source>
        <dbReference type="EMBL" id="KAD3514970.1"/>
    </source>
</evidence>
<keyword evidence="2" id="KW-0472">Membrane</keyword>
<keyword evidence="2" id="KW-0812">Transmembrane</keyword>
<dbReference type="EMBL" id="VTFX01000005">
    <property type="protein sequence ID" value="KAD3514970.1"/>
    <property type="molecule type" value="Genomic_DNA"/>
</dbReference>
<sequence>MTSGYAGRSSSGGKRTTTSGGSRWTIVVVGVVMLLLIIAQGVATGFTGLLGSAGLIALCTGLYTFLTNRPSWLDLPNRVIGGILAVAGLLASVIATAIHWG</sequence>
<feature type="region of interest" description="Disordered" evidence="1">
    <location>
        <begin position="1"/>
        <end position="20"/>
    </location>
</feature>
<feature type="transmembrane region" description="Helical" evidence="2">
    <location>
        <begin position="79"/>
        <end position="100"/>
    </location>
</feature>
<feature type="transmembrane region" description="Helical" evidence="2">
    <location>
        <begin position="49"/>
        <end position="67"/>
    </location>
</feature>
<dbReference type="AlphaFoldDB" id="A0A5N6MFL0"/>
<feature type="compositionally biased region" description="Low complexity" evidence="1">
    <location>
        <begin position="7"/>
        <end position="20"/>
    </location>
</feature>
<dbReference type="Proteomes" id="UP000326852">
    <property type="component" value="Unassembled WGS sequence"/>
</dbReference>
<dbReference type="RefSeq" id="WP_152272647.1">
    <property type="nucleotide sequence ID" value="NZ_VTFX01000005.1"/>
</dbReference>
<feature type="transmembrane region" description="Helical" evidence="2">
    <location>
        <begin position="24"/>
        <end position="43"/>
    </location>
</feature>
<keyword evidence="2" id="KW-1133">Transmembrane helix</keyword>
<comment type="caution">
    <text evidence="3">The sequence shown here is derived from an EMBL/GenBank/DDBJ whole genome shotgun (WGS) entry which is preliminary data.</text>
</comment>
<keyword evidence="4" id="KW-1185">Reference proteome</keyword>
<name>A0A5N6MFL0_9MICC</name>
<evidence type="ECO:0000313" key="4">
    <source>
        <dbReference type="Proteomes" id="UP000326852"/>
    </source>
</evidence>
<gene>
    <name evidence="3" type="ORF">GD627_11695</name>
</gene>
<protein>
    <submittedName>
        <fullName evidence="3">Uncharacterized protein</fullName>
    </submittedName>
</protein>
<reference evidence="3 4" key="1">
    <citation type="submission" date="2019-08" db="EMBL/GenBank/DDBJ databases">
        <title>Arthrobacter sp. nov., isolated from plateau pika and Tibetan wild ass.</title>
        <authorList>
            <person name="Ge Y."/>
        </authorList>
    </citation>
    <scope>NUCLEOTIDE SEQUENCE [LARGE SCALE GENOMIC DNA]</scope>
    <source>
        <strain evidence="3 4">785</strain>
    </source>
</reference>
<organism evidence="3 4">
    <name type="scientific">Arthrobacter yangruifuii</name>
    <dbReference type="NCBI Taxonomy" id="2606616"/>
    <lineage>
        <taxon>Bacteria</taxon>
        <taxon>Bacillati</taxon>
        <taxon>Actinomycetota</taxon>
        <taxon>Actinomycetes</taxon>
        <taxon>Micrococcales</taxon>
        <taxon>Micrococcaceae</taxon>
        <taxon>Arthrobacter</taxon>
    </lineage>
</organism>